<dbReference type="AlphaFoldDB" id="A0A8X6LM23"/>
<dbReference type="PROSITE" id="PS50835">
    <property type="entry name" value="IG_LIKE"/>
    <property type="match status" value="1"/>
</dbReference>
<dbReference type="InterPro" id="IPR007110">
    <property type="entry name" value="Ig-like_dom"/>
</dbReference>
<comment type="caution">
    <text evidence="8">The sequence shown here is derived from an EMBL/GenBank/DDBJ whole genome shotgun (WGS) entry which is preliminary data.</text>
</comment>
<keyword evidence="4" id="KW-0768">Sushi</keyword>
<evidence type="ECO:0000256" key="5">
    <source>
        <dbReference type="SAM" id="MobiDB-lite"/>
    </source>
</evidence>
<dbReference type="Proteomes" id="UP000887116">
    <property type="component" value="Unassembled WGS sequence"/>
</dbReference>
<dbReference type="InterPro" id="IPR051277">
    <property type="entry name" value="SEZ6_CSMD_C4BPB_Regulators"/>
</dbReference>
<dbReference type="Gene3D" id="2.10.70.10">
    <property type="entry name" value="Complement Module, domain 1"/>
    <property type="match status" value="5"/>
</dbReference>
<keyword evidence="3 4" id="KW-1015">Disulfide bond</keyword>
<feature type="domain" description="Sushi" evidence="7">
    <location>
        <begin position="396"/>
        <end position="454"/>
    </location>
</feature>
<dbReference type="OrthoDB" id="6127264at2759"/>
<feature type="disulfide bond" evidence="4">
    <location>
        <begin position="366"/>
        <end position="393"/>
    </location>
</feature>
<evidence type="ECO:0000256" key="3">
    <source>
        <dbReference type="ARBA" id="ARBA00023157"/>
    </source>
</evidence>
<evidence type="ECO:0000256" key="4">
    <source>
        <dbReference type="PROSITE-ProRule" id="PRU00302"/>
    </source>
</evidence>
<feature type="domain" description="Sushi" evidence="7">
    <location>
        <begin position="337"/>
        <end position="395"/>
    </location>
</feature>
<feature type="domain" description="Sushi" evidence="7">
    <location>
        <begin position="455"/>
        <end position="513"/>
    </location>
</feature>
<keyword evidence="2" id="KW-0677">Repeat</keyword>
<feature type="domain" description="Ig-like" evidence="6">
    <location>
        <begin position="237"/>
        <end position="331"/>
    </location>
</feature>
<dbReference type="InterPro" id="IPR035976">
    <property type="entry name" value="Sushi/SCR/CCP_sf"/>
</dbReference>
<evidence type="ECO:0000313" key="8">
    <source>
        <dbReference type="EMBL" id="GFR13317.1"/>
    </source>
</evidence>
<organism evidence="8 9">
    <name type="scientific">Trichonephila clavata</name>
    <name type="common">Joro spider</name>
    <name type="synonym">Nephila clavata</name>
    <dbReference type="NCBI Taxonomy" id="2740835"/>
    <lineage>
        <taxon>Eukaryota</taxon>
        <taxon>Metazoa</taxon>
        <taxon>Ecdysozoa</taxon>
        <taxon>Arthropoda</taxon>
        <taxon>Chelicerata</taxon>
        <taxon>Arachnida</taxon>
        <taxon>Araneae</taxon>
        <taxon>Araneomorphae</taxon>
        <taxon>Entelegynae</taxon>
        <taxon>Araneoidea</taxon>
        <taxon>Nephilidae</taxon>
        <taxon>Trichonephila</taxon>
    </lineage>
</organism>
<comment type="caution">
    <text evidence="4">Lacks conserved residue(s) required for the propagation of feature annotation.</text>
</comment>
<evidence type="ECO:0000313" key="9">
    <source>
        <dbReference type="Proteomes" id="UP000887116"/>
    </source>
</evidence>
<keyword evidence="9" id="KW-1185">Reference proteome</keyword>
<evidence type="ECO:0000256" key="2">
    <source>
        <dbReference type="ARBA" id="ARBA00022737"/>
    </source>
</evidence>
<dbReference type="PROSITE" id="PS50923">
    <property type="entry name" value="SUSHI"/>
    <property type="match status" value="5"/>
</dbReference>
<protein>
    <submittedName>
        <fullName evidence="8">Locomotion-related protein Hikaru genki</fullName>
    </submittedName>
</protein>
<dbReference type="SUPFAM" id="SSF48726">
    <property type="entry name" value="Immunoglobulin"/>
    <property type="match status" value="1"/>
</dbReference>
<dbReference type="SUPFAM" id="SSF57535">
    <property type="entry name" value="Complement control module/SCR domain"/>
    <property type="match status" value="5"/>
</dbReference>
<name>A0A8X6LM23_TRICU</name>
<feature type="disulfide bond" evidence="4">
    <location>
        <begin position="425"/>
        <end position="452"/>
    </location>
</feature>
<dbReference type="SMART" id="SM00032">
    <property type="entry name" value="CCP"/>
    <property type="match status" value="6"/>
</dbReference>
<keyword evidence="1" id="KW-0732">Signal</keyword>
<dbReference type="PANTHER" id="PTHR45656:SF4">
    <property type="entry name" value="PROTEIN CBR-CLEC-78"/>
    <property type="match status" value="1"/>
</dbReference>
<dbReference type="Pfam" id="PF00084">
    <property type="entry name" value="Sushi"/>
    <property type="match status" value="4"/>
</dbReference>
<accession>A0A8X6LM23</accession>
<feature type="disulfide bond" evidence="4">
    <location>
        <begin position="484"/>
        <end position="511"/>
    </location>
</feature>
<feature type="compositionally biased region" description="Basic residues" evidence="5">
    <location>
        <begin position="48"/>
        <end position="58"/>
    </location>
</feature>
<dbReference type="CDD" id="cd00033">
    <property type="entry name" value="CCP"/>
    <property type="match status" value="4"/>
</dbReference>
<dbReference type="EMBL" id="BMAO01007057">
    <property type="protein sequence ID" value="GFR13317.1"/>
    <property type="molecule type" value="Genomic_DNA"/>
</dbReference>
<feature type="region of interest" description="Disordered" evidence="5">
    <location>
        <begin position="1"/>
        <end position="21"/>
    </location>
</feature>
<feature type="disulfide bond" evidence="4">
    <location>
        <begin position="543"/>
        <end position="570"/>
    </location>
</feature>
<feature type="region of interest" description="Disordered" evidence="5">
    <location>
        <begin position="48"/>
        <end position="89"/>
    </location>
</feature>
<dbReference type="InterPro" id="IPR000436">
    <property type="entry name" value="Sushi_SCR_CCP_dom"/>
</dbReference>
<feature type="domain" description="Sushi" evidence="7">
    <location>
        <begin position="155"/>
        <end position="224"/>
    </location>
</feature>
<feature type="domain" description="Sushi" evidence="7">
    <location>
        <begin position="514"/>
        <end position="572"/>
    </location>
</feature>
<evidence type="ECO:0000256" key="1">
    <source>
        <dbReference type="ARBA" id="ARBA00022729"/>
    </source>
</evidence>
<dbReference type="Gene3D" id="2.60.40.10">
    <property type="entry name" value="Immunoglobulins"/>
    <property type="match status" value="1"/>
</dbReference>
<evidence type="ECO:0000259" key="6">
    <source>
        <dbReference type="PROSITE" id="PS50835"/>
    </source>
</evidence>
<dbReference type="InterPro" id="IPR036179">
    <property type="entry name" value="Ig-like_dom_sf"/>
</dbReference>
<evidence type="ECO:0000259" key="7">
    <source>
        <dbReference type="PROSITE" id="PS50923"/>
    </source>
</evidence>
<sequence length="577" mass="63760">MNSDRGRSLLSHHHPEAQDDKHAVKMKTSLLLLLFVFFAVEGQRVAIRRRPPKKRPTPKPKSAITNPGEDIHGNLPPGSPEQSVSREGCSAPEVIVNGSFIPEGNTDFSTVQEIHFVGLIGRRGQKRECKIKCLNGVWVGPMCTEGGNPIKRIMRRCTLRLTDAELVGVTDDNRPVPPDAEVSLPHDTEVSFRCVEPGLYKFVGNDTLLCDDGTWTSDLPYCVATTMHRNFSLQAPPTILYHVVSGDAGLAENGSIVVFPGTIINIDCLFQRQLGSPQWEWTPTQRQYPSAWAIPAEEKNWKFRLSIYYAKDYDSGTYTCITPHDISNEVNIIVKDVHCPAIKSVDHNRVMAVEGNKMHSKARFACMEGFELVGPEEITCQASGQWSDDAPRCEVLKCPSLVSESKHLIMSTRNRTYGTRVVFSCPTGFKLAGAPYLNCLKTANWSDSTPTCNPITCQPPVTPLNGRVIDSGRYLAGDFVQYTCNAGHVIVGESVAICTDHGVWSQPPPKCKAACEFPGEPSNGQVIPTKFHYDIGEVVMVGCHPGFRILGFQRLQCTSSSHWSSPLPHCRPYLVQS</sequence>
<gene>
    <name evidence="8" type="primary">hig</name>
    <name evidence="8" type="ORF">TNCT_570171</name>
</gene>
<reference evidence="8" key="1">
    <citation type="submission" date="2020-07" db="EMBL/GenBank/DDBJ databases">
        <title>Multicomponent nature underlies the extraordinary mechanical properties of spider dragline silk.</title>
        <authorList>
            <person name="Kono N."/>
            <person name="Nakamura H."/>
            <person name="Mori M."/>
            <person name="Yoshida Y."/>
            <person name="Ohtoshi R."/>
            <person name="Malay A.D."/>
            <person name="Moran D.A.P."/>
            <person name="Tomita M."/>
            <person name="Numata K."/>
            <person name="Arakawa K."/>
        </authorList>
    </citation>
    <scope>NUCLEOTIDE SEQUENCE</scope>
</reference>
<proteinExistence type="predicted"/>
<dbReference type="PANTHER" id="PTHR45656">
    <property type="entry name" value="PROTEIN CBR-CLEC-78"/>
    <property type="match status" value="1"/>
</dbReference>
<dbReference type="InterPro" id="IPR013783">
    <property type="entry name" value="Ig-like_fold"/>
</dbReference>